<dbReference type="GO" id="GO:0016197">
    <property type="term" value="P:endosomal transport"/>
    <property type="evidence" value="ECO:0007669"/>
    <property type="project" value="UniProtKB-ARBA"/>
</dbReference>
<dbReference type="GO" id="GO:0010256">
    <property type="term" value="P:endomembrane system organization"/>
    <property type="evidence" value="ECO:0007669"/>
    <property type="project" value="UniProtKB-ARBA"/>
</dbReference>
<dbReference type="InterPro" id="IPR035999">
    <property type="entry name" value="Sec7_dom_sf"/>
</dbReference>
<dbReference type="Pfam" id="PF01369">
    <property type="entry name" value="Sec7"/>
    <property type="match status" value="1"/>
</dbReference>
<dbReference type="FunFam" id="1.10.1000.11:FF:000007">
    <property type="entry name" value="Golgi-specific brefeldin A-resistance guanine nucleotide exchange factor 1"/>
    <property type="match status" value="1"/>
</dbReference>
<feature type="compositionally biased region" description="Pro residues" evidence="5">
    <location>
        <begin position="1790"/>
        <end position="1805"/>
    </location>
</feature>
<dbReference type="Proteomes" id="UP000759131">
    <property type="component" value="Unassembled WGS sequence"/>
</dbReference>
<feature type="compositionally biased region" description="Polar residues" evidence="5">
    <location>
        <begin position="1808"/>
        <end position="1819"/>
    </location>
</feature>
<dbReference type="InterPro" id="IPR023394">
    <property type="entry name" value="Sec7_C_sf"/>
</dbReference>
<keyword evidence="3" id="KW-0813">Transport</keyword>
<feature type="transmembrane region" description="Helical" evidence="6">
    <location>
        <begin position="1673"/>
        <end position="1696"/>
    </location>
</feature>
<dbReference type="PANTHER" id="PTHR10663">
    <property type="entry name" value="GUANYL-NUCLEOTIDE EXCHANGE FACTOR"/>
    <property type="match status" value="1"/>
</dbReference>
<dbReference type="EMBL" id="OC859278">
    <property type="protein sequence ID" value="CAD7627401.1"/>
    <property type="molecule type" value="Genomic_DNA"/>
</dbReference>
<dbReference type="Gene3D" id="1.10.1000.11">
    <property type="entry name" value="Arf Nucleotide-binding Site Opener,domain 2"/>
    <property type="match status" value="1"/>
</dbReference>
<feature type="compositionally biased region" description="Polar residues" evidence="5">
    <location>
        <begin position="1508"/>
        <end position="1517"/>
    </location>
</feature>
<evidence type="ECO:0000256" key="2">
    <source>
        <dbReference type="ARBA" id="ARBA00004399"/>
    </source>
</evidence>
<comment type="subcellular location">
    <subcellularLocation>
        <location evidence="2">Endoplasmic reticulum-Golgi intermediate compartment</location>
    </subcellularLocation>
    <subcellularLocation>
        <location evidence="1">Golgi apparatus</location>
        <location evidence="1">cis-Golgi network</location>
    </subcellularLocation>
</comment>
<feature type="region of interest" description="Disordered" evidence="5">
    <location>
        <begin position="1896"/>
        <end position="1933"/>
    </location>
</feature>
<organism evidence="8">
    <name type="scientific">Medioppia subpectinata</name>
    <dbReference type="NCBI Taxonomy" id="1979941"/>
    <lineage>
        <taxon>Eukaryota</taxon>
        <taxon>Metazoa</taxon>
        <taxon>Ecdysozoa</taxon>
        <taxon>Arthropoda</taxon>
        <taxon>Chelicerata</taxon>
        <taxon>Arachnida</taxon>
        <taxon>Acari</taxon>
        <taxon>Acariformes</taxon>
        <taxon>Sarcoptiformes</taxon>
        <taxon>Oribatida</taxon>
        <taxon>Brachypylina</taxon>
        <taxon>Oppioidea</taxon>
        <taxon>Oppiidae</taxon>
        <taxon>Medioppia</taxon>
    </lineage>
</organism>
<dbReference type="SUPFAM" id="SSF48425">
    <property type="entry name" value="Sec7 domain"/>
    <property type="match status" value="1"/>
</dbReference>
<evidence type="ECO:0000313" key="9">
    <source>
        <dbReference type="Proteomes" id="UP000759131"/>
    </source>
</evidence>
<feature type="region of interest" description="Disordered" evidence="5">
    <location>
        <begin position="1457"/>
        <end position="1480"/>
    </location>
</feature>
<dbReference type="PROSITE" id="PS50190">
    <property type="entry name" value="SEC7"/>
    <property type="match status" value="1"/>
</dbReference>
<name>A0A7R9Q0S2_9ACAR</name>
<evidence type="ECO:0000256" key="4">
    <source>
        <dbReference type="ARBA" id="ARBA00023034"/>
    </source>
</evidence>
<dbReference type="OrthoDB" id="10258608at2759"/>
<dbReference type="PANTHER" id="PTHR10663:SF388">
    <property type="entry name" value="GOLGI-SPECIFIC BREFELDIN A-RESISTANCE GUANINE NUCLEOTIDE EXCHANGE FACTOR 1"/>
    <property type="match status" value="1"/>
</dbReference>
<dbReference type="InterPro" id="IPR032691">
    <property type="entry name" value="Mon2/Sec7/BIG1-like_HUS"/>
</dbReference>
<dbReference type="EMBL" id="CAJPIZ010004703">
    <property type="protein sequence ID" value="CAG2107831.1"/>
    <property type="molecule type" value="Genomic_DNA"/>
</dbReference>
<accession>A0A7R9Q0S2</accession>
<dbReference type="Pfam" id="PF23325">
    <property type="entry name" value="TPR_28"/>
    <property type="match status" value="1"/>
</dbReference>
<dbReference type="GO" id="GO:0005794">
    <property type="term" value="C:Golgi apparatus"/>
    <property type="evidence" value="ECO:0007669"/>
    <property type="project" value="UniProtKB-SubCell"/>
</dbReference>
<protein>
    <recommendedName>
        <fullName evidence="7">SEC7 domain-containing protein</fullName>
    </recommendedName>
</protein>
<feature type="domain" description="SEC7" evidence="7">
    <location>
        <begin position="649"/>
        <end position="836"/>
    </location>
</feature>
<keyword evidence="9" id="KW-1185">Reference proteome</keyword>
<feature type="compositionally biased region" description="Polar residues" evidence="5">
    <location>
        <begin position="1095"/>
        <end position="1111"/>
    </location>
</feature>
<evidence type="ECO:0000256" key="3">
    <source>
        <dbReference type="ARBA" id="ARBA00022448"/>
    </source>
</evidence>
<evidence type="ECO:0000256" key="6">
    <source>
        <dbReference type="SAM" id="Phobius"/>
    </source>
</evidence>
<keyword evidence="4" id="KW-0333">Golgi apparatus</keyword>
<sequence>MDTMDDDSIRLVVLGEASMLSTAILRGNQRGGGSLSRSSAAGNASNTRLSTLVAEYEEEDDDADDLIADPLLKSLIRLKAKLRKDKLVVTDANYLRPFCEVIKNKDVSGPITGLALQSILKFINYGLIGGDDAAVQMISDSVTKARFIGTDTTSDEVVLMRILNVLKELIVRRFECLTNGSVCEIMQSCFRIAFEPRLSELLRKSAEQSLVDMVHVLFRRIPEFNHEFVDELCFLKMGSTKMNASLNKRSKRDINQKTSDFVNKQSIRFNKEDTTDKRQHYYGLACIHELLSYLTSLINPLPEGQNTEAMINVGLTLLTVSFETSVHGIGSKHCLISTVKTDLCWNIMQLLQSDRPLSSFAASLRLAFLIFTNLRMHLKYQFEALLIRLMDIITTGNAPFEFKEIAAEYLVAFFRHLAHLPHEIYFNYDCDPYATNLLEDLLQIFSKNCFTTSVITQQSSMTTAPAFQFTSMQMLSLDALLAILKSLQKAELCPEDVLVVCPAITYVNLVQKKAIAGGKVNKMDINADSSALKTPETECLPNSAFEEQQQTVAAESQMESPPDTPLDIDVGSIRVVTSMESFSDITPVPEVNEHTIDNFETITPNELKEIAGAAVEDADQLKPEVTPKPRTLVSYKYPNLEKVAKNTFEIIDQKNRKVMLSTATEQFNTKPAKGVQYLNDNRLIAQDMDIVSFLRDNPKLDKKQIGEYLSNKKHLDILRTFVESFAFKDTRLDDALRVFLESFRLPGEAPLISMILEHFAHHWHESNDCPFEREDAAFCLAYAIIMLNVDQHNTNVKRQSNPMSLDQFRSNLRQVNGGKDFDPEMLKEIYFAIKTNEIIMPAEQQGLVRDRYLWKCLLRNSETENGVYWYVRYTSAATTPECNKPIVGSGGDQNSSQDFTLPLLTLNGPIFSVLWGPTVAAMTFVFDKINPDQQSGLTRRLLNNGFNSCALLCATYGHLDNLVVNLSKFILNSSSLSPASAPGMVSAKSQFTSGGQYISPTGAGMSKKSQLAAQCLFGITREYANEMRESWNNIIELILNWYNTKMLNDAFEIEDFALNSKRIVFRRKDSQKQKPESDTSSTFLSSVYSYFAGNPGSQQQSDSELSENKGQLVSKEGQQSGHVGGGGGGSQSSATPANHYCQPLLLIIEESKFLHIDSLLALIKAVINTQLSTEEFDDDIEVFKLEILLKIILMNRDRVSVFWHQISRYLLRLMVLCPNSEYLSERLVSTIFRLAIRFTPRPDSLSEQIFLLLCHLLLTFEPNMIQRKSTAIALHSFVSQCNCYITRSQDWAVIFNFLLAVGIGYQKRAKTTNQNEPNVQNIQSDGEETAATDGSISSTAAATARGYTSDSELNVSKTIDPNLNNTFRFFADSSGGQSGANSANAAPSYRIFDLEAFEKSTEILTLIIREVLPNNVKNFQVFVTEDNSVYTVAQLAVDALQRFVEASIKIQLTPGKIGQLRRPAPHNSRKSRANSRAADLANKSRLSRIANAILSSSESDDDEESPPTHASNQSQPKFSSVTETCALRLLDLMHYFHLNAALTVENNSSEFLWSARVNQNSHLMHYFHLNAALTVENNSSEFLWSALWCPLLQGIALFCCDSRRPVRTCALTFLQRALLLHDLKVLSASQWENCFNKVLFPLLSKLLEPINMCDPIGMDETRMRTTNLLCKVFLQHLTPLLTLSTFTALWLTILDFMDKYMRADMQTDLVKEAIPESLKNILLVMETAGCFNDTLAAITWDRIATFLPHLHQDLLPPQINANAEDNTNNTQTGVGGDETAPVRSNELPPVESPTPPTVPPPPQPPYEHSNQITSQTIDPNVTPVPVIGLHMAAVPPYLQTVIPNSTFIDMEEGHRQPLFTPVVAAHQQPAPQPVYHPMPTYPGTIEPFVPPPTAVPNAPPTVATAQQQHPHHPPNAQVLSAYPWPAPSDHKNY</sequence>
<feature type="compositionally biased region" description="Polar residues" evidence="5">
    <location>
        <begin position="1759"/>
        <end position="1772"/>
    </location>
</feature>
<dbReference type="InterPro" id="IPR000904">
    <property type="entry name" value="Sec7_dom"/>
</dbReference>
<feature type="compositionally biased region" description="Basic residues" evidence="5">
    <location>
        <begin position="1463"/>
        <end position="1473"/>
    </location>
</feature>
<keyword evidence="6" id="KW-0472">Membrane</keyword>
<keyword evidence="6" id="KW-1133">Transmembrane helix</keyword>
<keyword evidence="6" id="KW-0812">Transmembrane</keyword>
<dbReference type="GO" id="GO:0032012">
    <property type="term" value="P:regulation of ARF protein signal transduction"/>
    <property type="evidence" value="ECO:0007669"/>
    <property type="project" value="InterPro"/>
</dbReference>
<feature type="region of interest" description="Disordered" evidence="5">
    <location>
        <begin position="1094"/>
        <end position="1134"/>
    </location>
</feature>
<feature type="region of interest" description="Disordered" evidence="5">
    <location>
        <begin position="1759"/>
        <end position="1819"/>
    </location>
</feature>
<evidence type="ECO:0000256" key="5">
    <source>
        <dbReference type="SAM" id="MobiDB-lite"/>
    </source>
</evidence>
<proteinExistence type="predicted"/>
<evidence type="ECO:0000313" key="8">
    <source>
        <dbReference type="EMBL" id="CAD7627401.1"/>
    </source>
</evidence>
<dbReference type="Gene3D" id="1.10.220.20">
    <property type="match status" value="1"/>
</dbReference>
<dbReference type="GO" id="GO:0005793">
    <property type="term" value="C:endoplasmic reticulum-Golgi intermediate compartment"/>
    <property type="evidence" value="ECO:0007669"/>
    <property type="project" value="UniProtKB-SubCell"/>
</dbReference>
<dbReference type="Pfam" id="PF12783">
    <property type="entry name" value="Sec7-like_HUS"/>
    <property type="match status" value="1"/>
</dbReference>
<evidence type="ECO:0000256" key="1">
    <source>
        <dbReference type="ARBA" id="ARBA00004222"/>
    </source>
</evidence>
<dbReference type="InterPro" id="IPR056604">
    <property type="entry name" value="GBF1-like_TPR"/>
</dbReference>
<feature type="region of interest" description="Disordered" evidence="5">
    <location>
        <begin position="1496"/>
        <end position="1517"/>
    </location>
</feature>
<dbReference type="SMART" id="SM00222">
    <property type="entry name" value="Sec7"/>
    <property type="match status" value="1"/>
</dbReference>
<evidence type="ECO:0000259" key="7">
    <source>
        <dbReference type="PROSITE" id="PS50190"/>
    </source>
</evidence>
<reference evidence="8" key="1">
    <citation type="submission" date="2020-11" db="EMBL/GenBank/DDBJ databases">
        <authorList>
            <person name="Tran Van P."/>
        </authorList>
    </citation>
    <scope>NUCLEOTIDE SEQUENCE</scope>
</reference>
<dbReference type="CDD" id="cd00171">
    <property type="entry name" value="Sec7"/>
    <property type="match status" value="1"/>
</dbReference>
<dbReference type="GO" id="GO:0005085">
    <property type="term" value="F:guanyl-nucleotide exchange factor activity"/>
    <property type="evidence" value="ECO:0007669"/>
    <property type="project" value="InterPro"/>
</dbReference>
<gene>
    <name evidence="8" type="ORF">OSB1V03_LOCUS7828</name>
</gene>